<dbReference type="Proteomes" id="UP000183639">
    <property type="component" value="Unassembled WGS sequence"/>
</dbReference>
<dbReference type="SMART" id="SM00342">
    <property type="entry name" value="HTH_ARAC"/>
    <property type="match status" value="1"/>
</dbReference>
<dbReference type="SUPFAM" id="SSF46689">
    <property type="entry name" value="Homeodomain-like"/>
    <property type="match status" value="2"/>
</dbReference>
<proteinExistence type="predicted"/>
<dbReference type="GO" id="GO:0043565">
    <property type="term" value="F:sequence-specific DNA binding"/>
    <property type="evidence" value="ECO:0007669"/>
    <property type="project" value="InterPro"/>
</dbReference>
<keyword evidence="1" id="KW-0805">Transcription regulation</keyword>
<dbReference type="InterPro" id="IPR037923">
    <property type="entry name" value="HTH-like"/>
</dbReference>
<keyword evidence="2 5" id="KW-0238">DNA-binding</keyword>
<organism evidence="5 6">
    <name type="scientific">Selenomonas ruminantium</name>
    <dbReference type="NCBI Taxonomy" id="971"/>
    <lineage>
        <taxon>Bacteria</taxon>
        <taxon>Bacillati</taxon>
        <taxon>Bacillota</taxon>
        <taxon>Negativicutes</taxon>
        <taxon>Selenomonadales</taxon>
        <taxon>Selenomonadaceae</taxon>
        <taxon>Selenomonas</taxon>
    </lineage>
</organism>
<dbReference type="RefSeq" id="WP_075443211.1">
    <property type="nucleotide sequence ID" value="NZ_FOQK01000010.1"/>
</dbReference>
<evidence type="ECO:0000256" key="2">
    <source>
        <dbReference type="ARBA" id="ARBA00023125"/>
    </source>
</evidence>
<evidence type="ECO:0000259" key="4">
    <source>
        <dbReference type="PROSITE" id="PS01124"/>
    </source>
</evidence>
<name>A0A1I3EGW0_SELRU</name>
<dbReference type="PROSITE" id="PS01124">
    <property type="entry name" value="HTH_ARAC_FAMILY_2"/>
    <property type="match status" value="1"/>
</dbReference>
<keyword evidence="3" id="KW-0804">Transcription</keyword>
<dbReference type="InterPro" id="IPR018060">
    <property type="entry name" value="HTH_AraC"/>
</dbReference>
<dbReference type="PANTHER" id="PTHR43280">
    <property type="entry name" value="ARAC-FAMILY TRANSCRIPTIONAL REGULATOR"/>
    <property type="match status" value="1"/>
</dbReference>
<evidence type="ECO:0000313" key="5">
    <source>
        <dbReference type="EMBL" id="SFH98177.1"/>
    </source>
</evidence>
<feature type="domain" description="HTH araC/xylS-type" evidence="4">
    <location>
        <begin position="176"/>
        <end position="274"/>
    </location>
</feature>
<accession>A0A1I3EGW0</accession>
<reference evidence="5 6" key="1">
    <citation type="submission" date="2016-10" db="EMBL/GenBank/DDBJ databases">
        <authorList>
            <person name="de Groot N.N."/>
        </authorList>
    </citation>
    <scope>NUCLEOTIDE SEQUENCE [LARGE SCALE GENOMIC DNA]</scope>
    <source>
        <strain evidence="5 6">Z108</strain>
    </source>
</reference>
<dbReference type="SUPFAM" id="SSF51215">
    <property type="entry name" value="Regulatory protein AraC"/>
    <property type="match status" value="1"/>
</dbReference>
<dbReference type="InterPro" id="IPR003313">
    <property type="entry name" value="AraC-bd"/>
</dbReference>
<sequence length="276" mass="31798">MLTVRTKRIQYTPSLFARVSLLHLAETGSLTALKPHTSRRTNLGGFLLLVVEKGTGAVTVDGTEYRLKSGEAAFIDCSRQYSHSTDENLWTIHWAHFDGPALLAVYHKFLTRSGKPVFAVADVAAYIGCLQQLYETAAGASYVRDMSINTILSTLLEKVMEDCWEDRRSESWGRVEEIRLFLENSYMERITLESLAQKFFMERTYLGHMFNRVMGISPIKYLSTVRIRKIKEFLRFTDNTLAEIAEKTGFSSEQYLSRVFKDMEGISPREYRKRWK</sequence>
<dbReference type="AlphaFoldDB" id="A0A1I3EGW0"/>
<dbReference type="Pfam" id="PF12833">
    <property type="entry name" value="HTH_18"/>
    <property type="match status" value="1"/>
</dbReference>
<dbReference type="Gene3D" id="1.10.10.60">
    <property type="entry name" value="Homeodomain-like"/>
    <property type="match status" value="2"/>
</dbReference>
<dbReference type="Gene3D" id="2.60.120.280">
    <property type="entry name" value="Regulatory protein AraC"/>
    <property type="match status" value="1"/>
</dbReference>
<gene>
    <name evidence="5" type="ORF">SAMN04487861_11035</name>
</gene>
<dbReference type="PROSITE" id="PS00041">
    <property type="entry name" value="HTH_ARAC_FAMILY_1"/>
    <property type="match status" value="1"/>
</dbReference>
<dbReference type="EMBL" id="FOQK01000010">
    <property type="protein sequence ID" value="SFH98177.1"/>
    <property type="molecule type" value="Genomic_DNA"/>
</dbReference>
<dbReference type="PANTHER" id="PTHR43280:SF17">
    <property type="entry name" value="ARAC-TYPE DNA-BINDING DOMAIN-CONTAINING PROTEIN"/>
    <property type="match status" value="1"/>
</dbReference>
<dbReference type="InterPro" id="IPR018062">
    <property type="entry name" value="HTH_AraC-typ_CS"/>
</dbReference>
<dbReference type="Pfam" id="PF02311">
    <property type="entry name" value="AraC_binding"/>
    <property type="match status" value="1"/>
</dbReference>
<dbReference type="InterPro" id="IPR009057">
    <property type="entry name" value="Homeodomain-like_sf"/>
</dbReference>
<dbReference type="OrthoDB" id="182534at2"/>
<evidence type="ECO:0000256" key="1">
    <source>
        <dbReference type="ARBA" id="ARBA00023015"/>
    </source>
</evidence>
<dbReference type="GO" id="GO:0003700">
    <property type="term" value="F:DNA-binding transcription factor activity"/>
    <property type="evidence" value="ECO:0007669"/>
    <property type="project" value="InterPro"/>
</dbReference>
<evidence type="ECO:0000313" key="6">
    <source>
        <dbReference type="Proteomes" id="UP000183639"/>
    </source>
</evidence>
<evidence type="ECO:0000256" key="3">
    <source>
        <dbReference type="ARBA" id="ARBA00023163"/>
    </source>
</evidence>
<protein>
    <submittedName>
        <fullName evidence="5">AraC-type DNA-binding protein</fullName>
    </submittedName>
</protein>